<dbReference type="AlphaFoldDB" id="A0A3A2ZP70"/>
<dbReference type="OrthoDB" id="5332384at2759"/>
<keyword evidence="1" id="KW-0732">Signal</keyword>
<sequence>MLLPIILTILPLVTPSPINRTCMTITGVTHTFYGFPDNDPPGPTIAMDCGRGYIAGGSGTYSDPVTFASAEGEFNPCEIIYDPYIQKYLRYEDHCADCTVDWKRGVVHIDVWTGNNTLSGGDDQINCEFALTTGTQTIVRGPRVNLPVVAEDLYVPGTKDSCRTDLRIFGYSTRGFC</sequence>
<gene>
    <name evidence="2" type="ORF">PHISCL_03211</name>
</gene>
<comment type="caution">
    <text evidence="2">The sequence shown here is derived from an EMBL/GenBank/DDBJ whole genome shotgun (WGS) entry which is preliminary data.</text>
</comment>
<evidence type="ECO:0000313" key="3">
    <source>
        <dbReference type="Proteomes" id="UP000266188"/>
    </source>
</evidence>
<organism evidence="2 3">
    <name type="scientific">Aspergillus sclerotialis</name>
    <dbReference type="NCBI Taxonomy" id="2070753"/>
    <lineage>
        <taxon>Eukaryota</taxon>
        <taxon>Fungi</taxon>
        <taxon>Dikarya</taxon>
        <taxon>Ascomycota</taxon>
        <taxon>Pezizomycotina</taxon>
        <taxon>Eurotiomycetes</taxon>
        <taxon>Eurotiomycetidae</taxon>
        <taxon>Eurotiales</taxon>
        <taxon>Aspergillaceae</taxon>
        <taxon>Aspergillus</taxon>
        <taxon>Aspergillus subgen. Polypaecilum</taxon>
    </lineage>
</organism>
<name>A0A3A2ZP70_9EURO</name>
<feature type="chain" id="PRO_5017191802" evidence="1">
    <location>
        <begin position="16"/>
        <end position="177"/>
    </location>
</feature>
<feature type="signal peptide" evidence="1">
    <location>
        <begin position="1"/>
        <end position="15"/>
    </location>
</feature>
<evidence type="ECO:0000256" key="1">
    <source>
        <dbReference type="SAM" id="SignalP"/>
    </source>
</evidence>
<evidence type="ECO:0000313" key="2">
    <source>
        <dbReference type="EMBL" id="RJE24460.1"/>
    </source>
</evidence>
<dbReference type="EMBL" id="MVGC01000080">
    <property type="protein sequence ID" value="RJE24460.1"/>
    <property type="molecule type" value="Genomic_DNA"/>
</dbReference>
<protein>
    <submittedName>
        <fullName evidence="2">Uncharacterized protein</fullName>
    </submittedName>
</protein>
<reference evidence="3" key="1">
    <citation type="submission" date="2017-02" db="EMBL/GenBank/DDBJ databases">
        <authorList>
            <person name="Tafer H."/>
            <person name="Lopandic K."/>
        </authorList>
    </citation>
    <scope>NUCLEOTIDE SEQUENCE [LARGE SCALE GENOMIC DNA]</scope>
    <source>
        <strain evidence="3">CBS 366.77</strain>
    </source>
</reference>
<keyword evidence="3" id="KW-1185">Reference proteome</keyword>
<accession>A0A3A2ZP70</accession>
<dbReference type="Proteomes" id="UP000266188">
    <property type="component" value="Unassembled WGS sequence"/>
</dbReference>
<proteinExistence type="predicted"/>